<dbReference type="PANTHER" id="PTHR43179">
    <property type="entry name" value="RHAMNOSYLTRANSFERASE WBBL"/>
    <property type="match status" value="1"/>
</dbReference>
<dbReference type="EMBL" id="BMYO01000009">
    <property type="protein sequence ID" value="GHD67469.1"/>
    <property type="molecule type" value="Genomic_DNA"/>
</dbReference>
<dbReference type="InterPro" id="IPR029044">
    <property type="entry name" value="Nucleotide-diphossugar_trans"/>
</dbReference>
<organism evidence="1 2">
    <name type="scientific">Jeongeupia chitinilytica</name>
    <dbReference type="NCBI Taxonomy" id="1041641"/>
    <lineage>
        <taxon>Bacteria</taxon>
        <taxon>Pseudomonadati</taxon>
        <taxon>Pseudomonadota</taxon>
        <taxon>Betaproteobacteria</taxon>
        <taxon>Neisseriales</taxon>
        <taxon>Chitinibacteraceae</taxon>
        <taxon>Jeongeupia</taxon>
    </lineage>
</organism>
<accession>A0ABQ3H2T9</accession>
<reference evidence="2" key="1">
    <citation type="journal article" date="2019" name="Int. J. Syst. Evol. Microbiol.">
        <title>The Global Catalogue of Microorganisms (GCM) 10K type strain sequencing project: providing services to taxonomists for standard genome sequencing and annotation.</title>
        <authorList>
            <consortium name="The Broad Institute Genomics Platform"/>
            <consortium name="The Broad Institute Genome Sequencing Center for Infectious Disease"/>
            <person name="Wu L."/>
            <person name="Ma J."/>
        </authorList>
    </citation>
    <scope>NUCLEOTIDE SEQUENCE [LARGE SCALE GENOMIC DNA]</scope>
    <source>
        <strain evidence="2">KCTC 23701</strain>
    </source>
</reference>
<keyword evidence="2" id="KW-1185">Reference proteome</keyword>
<keyword evidence="1" id="KW-0808">Transferase</keyword>
<proteinExistence type="predicted"/>
<dbReference type="Proteomes" id="UP000604737">
    <property type="component" value="Unassembled WGS sequence"/>
</dbReference>
<dbReference type="Pfam" id="PF13641">
    <property type="entry name" value="Glyco_tranf_2_3"/>
    <property type="match status" value="1"/>
</dbReference>
<name>A0ABQ3H2T9_9NEIS</name>
<dbReference type="SUPFAM" id="SSF53448">
    <property type="entry name" value="Nucleotide-diphospho-sugar transferases"/>
    <property type="match status" value="1"/>
</dbReference>
<dbReference type="GO" id="GO:0016740">
    <property type="term" value="F:transferase activity"/>
    <property type="evidence" value="ECO:0007669"/>
    <property type="project" value="UniProtKB-KW"/>
</dbReference>
<dbReference type="PANTHER" id="PTHR43179:SF10">
    <property type="entry name" value="GLYCOSYL TRANSFERASE"/>
    <property type="match status" value="1"/>
</dbReference>
<protein>
    <submittedName>
        <fullName evidence="1">Glycosyl transferase family 2</fullName>
    </submittedName>
</protein>
<gene>
    <name evidence="1" type="ORF">GCM10007350_31200</name>
</gene>
<dbReference type="Gene3D" id="3.90.550.10">
    <property type="entry name" value="Spore Coat Polysaccharide Biosynthesis Protein SpsA, Chain A"/>
    <property type="match status" value="1"/>
</dbReference>
<comment type="caution">
    <text evidence="1">The sequence shown here is derived from an EMBL/GenBank/DDBJ whole genome shotgun (WGS) entry which is preliminary data.</text>
</comment>
<dbReference type="RefSeq" id="WP_189461840.1">
    <property type="nucleotide sequence ID" value="NZ_BMYO01000009.1"/>
</dbReference>
<evidence type="ECO:0000313" key="2">
    <source>
        <dbReference type="Proteomes" id="UP000604737"/>
    </source>
</evidence>
<sequence>MPSFAPARISVGLVVYRTPVDALLPLFDLLVATPQVGPVLVFDNGNDAGLRLAVERRGWRYLSEGRNIGFGSGHNRLVAALGESGCEFHLLVNPDIEWHQNPFPALLAFLDAQPRVAAVMPDVINAAGQRQYLAKAQPTPGLLLGRRFLPRRWLQAAVARYELQDWDFAAPRCVPVISGCFMLLRGTAFADVGGFDERYFLYLEDYDLCRRLQAQSNEVAIVPAARVIHGHQRASYRWGWPLIWHLRSAIRYFWGW</sequence>
<evidence type="ECO:0000313" key="1">
    <source>
        <dbReference type="EMBL" id="GHD67469.1"/>
    </source>
</evidence>